<feature type="transmembrane region" description="Helical" evidence="1">
    <location>
        <begin position="118"/>
        <end position="139"/>
    </location>
</feature>
<sequence length="255" mass="28341">MPLISSEYFQQGRKGIQFFMTCYMIIVFFETPSEARKGRAPYLMVGGLIFVFFTISTWRWRWLCIIPVVTYLSSIALDITGIATNLVLTSIICYQLVSRHRHLARLLPAKRLKVYRSAVRILVESALPLSIVGLWSTAIHLANFDNFNNGRGESTALTAIQGIAGPVYGVLQALAPQMIIFRATTGRSWVKTSTRDTEVFSRPLAFNHGTRSEDPLASVVLSGNDHEFGEGSNASQTNANILLESNVTYLCQIDG</sequence>
<evidence type="ECO:0000256" key="1">
    <source>
        <dbReference type="SAM" id="Phobius"/>
    </source>
</evidence>
<protein>
    <submittedName>
        <fullName evidence="2">Uncharacterized protein</fullName>
    </submittedName>
</protein>
<reference evidence="2 3" key="1">
    <citation type="journal article" date="2019" name="Nat. Ecol. Evol.">
        <title>Megaphylogeny resolves global patterns of mushroom evolution.</title>
        <authorList>
            <person name="Varga T."/>
            <person name="Krizsan K."/>
            <person name="Foldi C."/>
            <person name="Dima B."/>
            <person name="Sanchez-Garcia M."/>
            <person name="Sanchez-Ramirez S."/>
            <person name="Szollosi G.J."/>
            <person name="Szarkandi J.G."/>
            <person name="Papp V."/>
            <person name="Albert L."/>
            <person name="Andreopoulos W."/>
            <person name="Angelini C."/>
            <person name="Antonin V."/>
            <person name="Barry K.W."/>
            <person name="Bougher N.L."/>
            <person name="Buchanan P."/>
            <person name="Buyck B."/>
            <person name="Bense V."/>
            <person name="Catcheside P."/>
            <person name="Chovatia M."/>
            <person name="Cooper J."/>
            <person name="Damon W."/>
            <person name="Desjardin D."/>
            <person name="Finy P."/>
            <person name="Geml J."/>
            <person name="Haridas S."/>
            <person name="Hughes K."/>
            <person name="Justo A."/>
            <person name="Karasinski D."/>
            <person name="Kautmanova I."/>
            <person name="Kiss B."/>
            <person name="Kocsube S."/>
            <person name="Kotiranta H."/>
            <person name="LaButti K.M."/>
            <person name="Lechner B.E."/>
            <person name="Liimatainen K."/>
            <person name="Lipzen A."/>
            <person name="Lukacs Z."/>
            <person name="Mihaltcheva S."/>
            <person name="Morgado L.N."/>
            <person name="Niskanen T."/>
            <person name="Noordeloos M.E."/>
            <person name="Ohm R.A."/>
            <person name="Ortiz-Santana B."/>
            <person name="Ovrebo C."/>
            <person name="Racz N."/>
            <person name="Riley R."/>
            <person name="Savchenko A."/>
            <person name="Shiryaev A."/>
            <person name="Soop K."/>
            <person name="Spirin V."/>
            <person name="Szebenyi C."/>
            <person name="Tomsovsky M."/>
            <person name="Tulloss R.E."/>
            <person name="Uehling J."/>
            <person name="Grigoriev I.V."/>
            <person name="Vagvolgyi C."/>
            <person name="Papp T."/>
            <person name="Martin F.M."/>
            <person name="Miettinen O."/>
            <person name="Hibbett D.S."/>
            <person name="Nagy L.G."/>
        </authorList>
    </citation>
    <scope>NUCLEOTIDE SEQUENCE [LARGE SCALE GENOMIC DNA]</scope>
    <source>
        <strain evidence="2 3">CBS 121175</strain>
    </source>
</reference>
<feature type="transmembrane region" description="Helical" evidence="1">
    <location>
        <begin position="12"/>
        <end position="29"/>
    </location>
</feature>
<feature type="transmembrane region" description="Helical" evidence="1">
    <location>
        <begin position="72"/>
        <end position="97"/>
    </location>
</feature>
<evidence type="ECO:0000313" key="2">
    <source>
        <dbReference type="EMBL" id="TFK22294.1"/>
    </source>
</evidence>
<gene>
    <name evidence="2" type="ORF">FA15DRAFT_657634</name>
</gene>
<evidence type="ECO:0000313" key="3">
    <source>
        <dbReference type="Proteomes" id="UP000307440"/>
    </source>
</evidence>
<dbReference type="AlphaFoldDB" id="A0A5C3KPJ1"/>
<proteinExistence type="predicted"/>
<keyword evidence="1" id="KW-0472">Membrane</keyword>
<feature type="transmembrane region" description="Helical" evidence="1">
    <location>
        <begin position="41"/>
        <end position="60"/>
    </location>
</feature>
<keyword evidence="3" id="KW-1185">Reference proteome</keyword>
<name>A0A5C3KPJ1_COPMA</name>
<accession>A0A5C3KPJ1</accession>
<keyword evidence="1" id="KW-0812">Transmembrane</keyword>
<dbReference type="EMBL" id="ML210244">
    <property type="protein sequence ID" value="TFK22294.1"/>
    <property type="molecule type" value="Genomic_DNA"/>
</dbReference>
<dbReference type="Proteomes" id="UP000307440">
    <property type="component" value="Unassembled WGS sequence"/>
</dbReference>
<organism evidence="2 3">
    <name type="scientific">Coprinopsis marcescibilis</name>
    <name type="common">Agaric fungus</name>
    <name type="synonym">Psathyrella marcescibilis</name>
    <dbReference type="NCBI Taxonomy" id="230819"/>
    <lineage>
        <taxon>Eukaryota</taxon>
        <taxon>Fungi</taxon>
        <taxon>Dikarya</taxon>
        <taxon>Basidiomycota</taxon>
        <taxon>Agaricomycotina</taxon>
        <taxon>Agaricomycetes</taxon>
        <taxon>Agaricomycetidae</taxon>
        <taxon>Agaricales</taxon>
        <taxon>Agaricineae</taxon>
        <taxon>Psathyrellaceae</taxon>
        <taxon>Coprinopsis</taxon>
    </lineage>
</organism>
<dbReference type="OrthoDB" id="3037953at2759"/>
<keyword evidence="1" id="KW-1133">Transmembrane helix</keyword>
<feature type="transmembrane region" description="Helical" evidence="1">
    <location>
        <begin position="159"/>
        <end position="181"/>
    </location>
</feature>